<dbReference type="PANTHER" id="PTHR31490:SF88">
    <property type="entry name" value="BETA-XYLANASE"/>
    <property type="match status" value="1"/>
</dbReference>
<evidence type="ECO:0000256" key="4">
    <source>
        <dbReference type="ARBA" id="ARBA00022729"/>
    </source>
</evidence>
<dbReference type="GO" id="GO:0031176">
    <property type="term" value="F:endo-1,4-beta-xylanase activity"/>
    <property type="evidence" value="ECO:0007669"/>
    <property type="project" value="UniProtKB-EC"/>
</dbReference>
<evidence type="ECO:0000259" key="10">
    <source>
        <dbReference type="PROSITE" id="PS51760"/>
    </source>
</evidence>
<keyword evidence="6 9" id="KW-0119">Carbohydrate metabolism</keyword>
<organism evidence="11 12">
    <name type="scientific">Fulvimarina pelagi HTCC2506</name>
    <dbReference type="NCBI Taxonomy" id="314231"/>
    <lineage>
        <taxon>Bacteria</taxon>
        <taxon>Pseudomonadati</taxon>
        <taxon>Pseudomonadota</taxon>
        <taxon>Alphaproteobacteria</taxon>
        <taxon>Hyphomicrobiales</taxon>
        <taxon>Aurantimonadaceae</taxon>
        <taxon>Fulvimarina</taxon>
    </lineage>
</organism>
<proteinExistence type="inferred from homology"/>
<comment type="similarity">
    <text evidence="2 9">Belongs to the glycosyl hydrolase 10 (cellulase F) family.</text>
</comment>
<dbReference type="EC" id="3.2.1.8" evidence="9"/>
<dbReference type="InterPro" id="IPR017853">
    <property type="entry name" value="GH"/>
</dbReference>
<evidence type="ECO:0000256" key="6">
    <source>
        <dbReference type="ARBA" id="ARBA00023277"/>
    </source>
</evidence>
<dbReference type="PROSITE" id="PS51318">
    <property type="entry name" value="TAT"/>
    <property type="match status" value="1"/>
</dbReference>
<dbReference type="SMART" id="SM00633">
    <property type="entry name" value="Glyco_10"/>
    <property type="match status" value="1"/>
</dbReference>
<evidence type="ECO:0000313" key="12">
    <source>
        <dbReference type="Proteomes" id="UP000004310"/>
    </source>
</evidence>
<evidence type="ECO:0000256" key="3">
    <source>
        <dbReference type="ARBA" id="ARBA00022651"/>
    </source>
</evidence>
<keyword evidence="8 9" id="KW-0624">Polysaccharide degradation</keyword>
<dbReference type="InterPro" id="IPR044846">
    <property type="entry name" value="GH10"/>
</dbReference>
<keyword evidence="5 9" id="KW-0378">Hydrolase</keyword>
<keyword evidence="12" id="KW-1185">Reference proteome</keyword>
<dbReference type="STRING" id="217511.GCA_001463845_00804"/>
<dbReference type="InterPro" id="IPR001000">
    <property type="entry name" value="GH10_dom"/>
</dbReference>
<gene>
    <name evidence="11" type="ORF">FP2506_10241</name>
</gene>
<evidence type="ECO:0000256" key="2">
    <source>
        <dbReference type="ARBA" id="ARBA00007495"/>
    </source>
</evidence>
<feature type="domain" description="GH10" evidence="10">
    <location>
        <begin position="32"/>
        <end position="363"/>
    </location>
</feature>
<dbReference type="PANTHER" id="PTHR31490">
    <property type="entry name" value="GLYCOSYL HYDROLASE"/>
    <property type="match status" value="1"/>
</dbReference>
<dbReference type="Pfam" id="PF00331">
    <property type="entry name" value="Glyco_hydro_10"/>
    <property type="match status" value="1"/>
</dbReference>
<comment type="catalytic activity">
    <reaction evidence="1 9">
        <text>Endohydrolysis of (1-&gt;4)-beta-D-xylosidic linkages in xylans.</text>
        <dbReference type="EC" id="3.2.1.8"/>
    </reaction>
</comment>
<protein>
    <recommendedName>
        <fullName evidence="9">Beta-xylanase</fullName>
        <ecNumber evidence="9">3.2.1.8</ecNumber>
    </recommendedName>
</protein>
<dbReference type="PRINTS" id="PR00134">
    <property type="entry name" value="GLHYDRLASE10"/>
</dbReference>
<evidence type="ECO:0000256" key="1">
    <source>
        <dbReference type="ARBA" id="ARBA00000681"/>
    </source>
</evidence>
<name>Q0G548_9HYPH</name>
<keyword evidence="3 11" id="KW-0858">Xylan degradation</keyword>
<dbReference type="HOGENOM" id="CLU_020161_7_0_5"/>
<dbReference type="AlphaFoldDB" id="Q0G548"/>
<dbReference type="eggNOG" id="COG3693">
    <property type="taxonomic scope" value="Bacteria"/>
</dbReference>
<evidence type="ECO:0000313" key="11">
    <source>
        <dbReference type="EMBL" id="EAU43216.1"/>
    </source>
</evidence>
<evidence type="ECO:0000256" key="9">
    <source>
        <dbReference type="RuleBase" id="RU361174"/>
    </source>
</evidence>
<accession>Q0G548</accession>
<keyword evidence="4" id="KW-0732">Signal</keyword>
<dbReference type="Gene3D" id="3.20.20.80">
    <property type="entry name" value="Glycosidases"/>
    <property type="match status" value="1"/>
</dbReference>
<dbReference type="GO" id="GO:0045493">
    <property type="term" value="P:xylan catabolic process"/>
    <property type="evidence" value="ECO:0007669"/>
    <property type="project" value="UniProtKB-KW"/>
</dbReference>
<evidence type="ECO:0000256" key="8">
    <source>
        <dbReference type="ARBA" id="ARBA00023326"/>
    </source>
</evidence>
<dbReference type="SUPFAM" id="SSF51445">
    <property type="entry name" value="(Trans)glycosidases"/>
    <property type="match status" value="1"/>
</dbReference>
<dbReference type="InterPro" id="IPR006311">
    <property type="entry name" value="TAT_signal"/>
</dbReference>
<comment type="caution">
    <text evidence="11">The sequence shown here is derived from an EMBL/GenBank/DDBJ whole genome shotgun (WGS) entry which is preliminary data.</text>
</comment>
<evidence type="ECO:0000256" key="7">
    <source>
        <dbReference type="ARBA" id="ARBA00023295"/>
    </source>
</evidence>
<evidence type="ECO:0000256" key="5">
    <source>
        <dbReference type="ARBA" id="ARBA00022801"/>
    </source>
</evidence>
<reference evidence="11 12" key="1">
    <citation type="journal article" date="2010" name="J. Bacteriol.">
        <title>Genome sequence of Fulvimarina pelagi HTCC2506T, a Mn(II)-oxidizing alphaproteobacterium possessing an aerobic anoxygenic photosynthetic gene cluster and Xanthorhodopsin.</title>
        <authorList>
            <person name="Kang I."/>
            <person name="Oh H.M."/>
            <person name="Lim S.I."/>
            <person name="Ferriera S."/>
            <person name="Giovannoni S.J."/>
            <person name="Cho J.C."/>
        </authorList>
    </citation>
    <scope>NUCLEOTIDE SEQUENCE [LARGE SCALE GENOMIC DNA]</scope>
    <source>
        <strain evidence="11 12">HTCC2506</strain>
    </source>
</reference>
<sequence>MAIGKFRPANSTRQPLTRRSAIKAGLGMAITAATFGGATGAVARDGRVALGGAIQSDYFDSDPRYGKAFLDHYDLVMPMNELKFSMIHPERDRWNFEPADRLVDFATTNGKLTRGHTHVWWGAMPDWVEEISSRREAESVLIEHIERVTDRYRGRLTGWDVVNEVIAYDPREDGPLRDTYWLRMLGPLHIPLAYQTVARTDPSARLVINDFDLEWKGELYTERRKVMLQLVRQLQDGGIDIRGVGIQGHLYVGREIDKEGLEAFHRELDRLGVALLVTELDVIDLESSTDPAIMDEAAYSIVKDFLDGIFAWKRPEMVVVWGITDRYTWIPDVMPRDDGSPHRPLPLTRDYAEKDWMVMLKRRMAP</sequence>
<dbReference type="PROSITE" id="PS51760">
    <property type="entry name" value="GH10_2"/>
    <property type="match status" value="1"/>
</dbReference>
<keyword evidence="7 9" id="KW-0326">Glycosidase</keyword>
<dbReference type="Proteomes" id="UP000004310">
    <property type="component" value="Unassembled WGS sequence"/>
</dbReference>
<dbReference type="EMBL" id="AATP01000001">
    <property type="protein sequence ID" value="EAU43216.1"/>
    <property type="molecule type" value="Genomic_DNA"/>
</dbReference>